<dbReference type="AlphaFoldDB" id="A0A815WDS5"/>
<proteinExistence type="predicted"/>
<dbReference type="Pfam" id="PF05188">
    <property type="entry name" value="MutS_II"/>
    <property type="match status" value="1"/>
</dbReference>
<dbReference type="InterPro" id="IPR007860">
    <property type="entry name" value="DNA_mmatch_repair_MutS_con_dom"/>
</dbReference>
<organism evidence="2 3">
    <name type="scientific">Adineta steineri</name>
    <dbReference type="NCBI Taxonomy" id="433720"/>
    <lineage>
        <taxon>Eukaryota</taxon>
        <taxon>Metazoa</taxon>
        <taxon>Spiralia</taxon>
        <taxon>Gnathifera</taxon>
        <taxon>Rotifera</taxon>
        <taxon>Eurotatoria</taxon>
        <taxon>Bdelloidea</taxon>
        <taxon>Adinetida</taxon>
        <taxon>Adinetidae</taxon>
        <taxon>Adineta</taxon>
    </lineage>
</organism>
<gene>
    <name evidence="2" type="ORF">VCS650_LOCUS44004</name>
</gene>
<reference evidence="2" key="1">
    <citation type="submission" date="2021-02" db="EMBL/GenBank/DDBJ databases">
        <authorList>
            <person name="Nowell W R."/>
        </authorList>
    </citation>
    <scope>NUCLEOTIDE SEQUENCE</scope>
</reference>
<accession>A0A815WDS5</accession>
<protein>
    <recommendedName>
        <fullName evidence="1">DNA mismatch repair protein MutS connector domain-containing protein</fullName>
    </recommendedName>
</protein>
<dbReference type="Gene3D" id="3.30.420.110">
    <property type="entry name" value="MutS, connector domain"/>
    <property type="match status" value="1"/>
</dbReference>
<comment type="caution">
    <text evidence="2">The sequence shown here is derived from an EMBL/GenBank/DDBJ whole genome shotgun (WGS) entry which is preliminary data.</text>
</comment>
<name>A0A815WDS5_9BILA</name>
<dbReference type="InterPro" id="IPR036678">
    <property type="entry name" value="MutS_con_dom_sf"/>
</dbReference>
<sequence>ICTGRGDAKGTIGVCCYDFASTTLILSEFSDFLSYSRLLSKLETLSPDEVLIPASNNSITERIRLSDAIAAHHS</sequence>
<dbReference type="GO" id="GO:0006298">
    <property type="term" value="P:mismatch repair"/>
    <property type="evidence" value="ECO:0007669"/>
    <property type="project" value="InterPro"/>
</dbReference>
<dbReference type="GO" id="GO:0005524">
    <property type="term" value="F:ATP binding"/>
    <property type="evidence" value="ECO:0007669"/>
    <property type="project" value="InterPro"/>
</dbReference>
<evidence type="ECO:0000313" key="2">
    <source>
        <dbReference type="EMBL" id="CAF1540690.1"/>
    </source>
</evidence>
<feature type="domain" description="DNA mismatch repair protein MutS connector" evidence="1">
    <location>
        <begin position="7"/>
        <end position="61"/>
    </location>
</feature>
<dbReference type="GO" id="GO:0030983">
    <property type="term" value="F:mismatched DNA binding"/>
    <property type="evidence" value="ECO:0007669"/>
    <property type="project" value="InterPro"/>
</dbReference>
<feature type="non-terminal residue" evidence="2">
    <location>
        <position position="74"/>
    </location>
</feature>
<feature type="non-terminal residue" evidence="2">
    <location>
        <position position="1"/>
    </location>
</feature>
<dbReference type="Proteomes" id="UP000663891">
    <property type="component" value="Unassembled WGS sequence"/>
</dbReference>
<evidence type="ECO:0000259" key="1">
    <source>
        <dbReference type="Pfam" id="PF05188"/>
    </source>
</evidence>
<evidence type="ECO:0000313" key="3">
    <source>
        <dbReference type="Proteomes" id="UP000663891"/>
    </source>
</evidence>
<dbReference type="EMBL" id="CAJNON010006973">
    <property type="protein sequence ID" value="CAF1540690.1"/>
    <property type="molecule type" value="Genomic_DNA"/>
</dbReference>
<dbReference type="OrthoDB" id="276261at2759"/>